<name>A0A099UE14_9HELI</name>
<keyword evidence="1" id="KW-0812">Transmembrane</keyword>
<dbReference type="AlphaFoldDB" id="A0A099UE14"/>
<gene>
    <name evidence="2" type="ORF">BN2458_PEG0235</name>
</gene>
<accession>A0A099UE14</accession>
<feature type="transmembrane region" description="Helical" evidence="1">
    <location>
        <begin position="46"/>
        <end position="66"/>
    </location>
</feature>
<keyword evidence="1" id="KW-0472">Membrane</keyword>
<feature type="transmembrane region" description="Helical" evidence="1">
    <location>
        <begin position="21"/>
        <end position="40"/>
    </location>
</feature>
<evidence type="ECO:0000313" key="3">
    <source>
        <dbReference type="Proteomes" id="UP000064525"/>
    </source>
</evidence>
<evidence type="ECO:0000313" key="2">
    <source>
        <dbReference type="EMBL" id="CUU39122.1"/>
    </source>
</evidence>
<sequence length="108" mass="13007">MRKYYILWDRRFYKQDFNAQTFFHIGGLIFFIFNYKSISLVDLKHIKLPLICFAIVLLFGFCTLFDTITISQKINSHILGWFVIFFVVFFLCNANIAKNFISCFYYLH</sequence>
<dbReference type="EMBL" id="LN907858">
    <property type="protein sequence ID" value="CUU39122.1"/>
    <property type="molecule type" value="Genomic_DNA"/>
</dbReference>
<dbReference type="Proteomes" id="UP000064525">
    <property type="component" value="Chromosome I"/>
</dbReference>
<keyword evidence="1" id="KW-1133">Transmembrane helix</keyword>
<proteinExistence type="predicted"/>
<protein>
    <submittedName>
        <fullName evidence="2">Uncharacterized protein</fullName>
    </submittedName>
</protein>
<evidence type="ECO:0000256" key="1">
    <source>
        <dbReference type="SAM" id="Phobius"/>
    </source>
</evidence>
<feature type="transmembrane region" description="Helical" evidence="1">
    <location>
        <begin position="78"/>
        <end position="107"/>
    </location>
</feature>
<dbReference type="KEGG" id="hty:BN2458_PEG0235"/>
<organism evidence="2 3">
    <name type="scientific">Helicobacter typhlonius</name>
    <dbReference type="NCBI Taxonomy" id="76936"/>
    <lineage>
        <taxon>Bacteria</taxon>
        <taxon>Pseudomonadati</taxon>
        <taxon>Campylobacterota</taxon>
        <taxon>Epsilonproteobacteria</taxon>
        <taxon>Campylobacterales</taxon>
        <taxon>Helicobacteraceae</taxon>
        <taxon>Helicobacter</taxon>
    </lineage>
</organism>
<reference evidence="3" key="1">
    <citation type="submission" date="2015-11" db="EMBL/GenBank/DDBJ databases">
        <authorList>
            <person name="Anvar S.Y."/>
        </authorList>
    </citation>
    <scope>NUCLEOTIDE SEQUENCE [LARGE SCALE GENOMIC DNA]</scope>
</reference>
<dbReference type="PATRIC" id="fig|76936.10.peg.227"/>